<gene>
    <name evidence="1" type="ORF">METZ01_LOCUS310185</name>
</gene>
<proteinExistence type="predicted"/>
<feature type="non-terminal residue" evidence="1">
    <location>
        <position position="99"/>
    </location>
</feature>
<dbReference type="Gene3D" id="3.40.720.10">
    <property type="entry name" value="Alkaline Phosphatase, subunit A"/>
    <property type="match status" value="1"/>
</dbReference>
<organism evidence="1">
    <name type="scientific">marine metagenome</name>
    <dbReference type="NCBI Taxonomy" id="408172"/>
    <lineage>
        <taxon>unclassified sequences</taxon>
        <taxon>metagenomes</taxon>
        <taxon>ecological metagenomes</taxon>
    </lineage>
</organism>
<dbReference type="InterPro" id="IPR017850">
    <property type="entry name" value="Alkaline_phosphatase_core_sf"/>
</dbReference>
<protein>
    <submittedName>
        <fullName evidence="1">Uncharacterized protein</fullName>
    </submittedName>
</protein>
<feature type="non-terminal residue" evidence="1">
    <location>
        <position position="1"/>
    </location>
</feature>
<dbReference type="EMBL" id="UINC01098646">
    <property type="protein sequence ID" value="SVC57331.1"/>
    <property type="molecule type" value="Genomic_DNA"/>
</dbReference>
<sequence length="99" mass="11352">VAVIHSSRFYLPLGFWPQRMAERMKRIFLLPVFLLVFGVEAAKRPNILFAFADDWGRYARAYAQVDGRPSPNQVIKTPHFDRVAREGVLFKNAFVTAPS</sequence>
<name>A0A382NCN0_9ZZZZ</name>
<evidence type="ECO:0000313" key="1">
    <source>
        <dbReference type="EMBL" id="SVC57331.1"/>
    </source>
</evidence>
<dbReference type="SUPFAM" id="SSF53649">
    <property type="entry name" value="Alkaline phosphatase-like"/>
    <property type="match status" value="1"/>
</dbReference>
<accession>A0A382NCN0</accession>
<dbReference type="AlphaFoldDB" id="A0A382NCN0"/>
<reference evidence="1" key="1">
    <citation type="submission" date="2018-05" db="EMBL/GenBank/DDBJ databases">
        <authorList>
            <person name="Lanie J.A."/>
            <person name="Ng W.-L."/>
            <person name="Kazmierczak K.M."/>
            <person name="Andrzejewski T.M."/>
            <person name="Davidsen T.M."/>
            <person name="Wayne K.J."/>
            <person name="Tettelin H."/>
            <person name="Glass J.I."/>
            <person name="Rusch D."/>
            <person name="Podicherti R."/>
            <person name="Tsui H.-C.T."/>
            <person name="Winkler M.E."/>
        </authorList>
    </citation>
    <scope>NUCLEOTIDE SEQUENCE</scope>
</reference>